<gene>
    <name evidence="6" type="ORF">ACFOGJ_14690</name>
</gene>
<dbReference type="InterPro" id="IPR015813">
    <property type="entry name" value="Pyrv/PenolPyrv_kinase-like_dom"/>
</dbReference>
<dbReference type="SUPFAM" id="SSF51621">
    <property type="entry name" value="Phosphoenolpyruvate/pyruvate domain"/>
    <property type="match status" value="1"/>
</dbReference>
<comment type="similarity">
    <text evidence="2">Belongs to the HpcH/HpaI aldolase family.</text>
</comment>
<feature type="domain" description="HpcH/HpaI aldolase/citrate lyase" evidence="5">
    <location>
        <begin position="7"/>
        <end position="235"/>
    </location>
</feature>
<reference evidence="7" key="1">
    <citation type="journal article" date="2019" name="Int. J. Syst. Evol. Microbiol.">
        <title>The Global Catalogue of Microorganisms (GCM) 10K type strain sequencing project: providing services to taxonomists for standard genome sequencing and annotation.</title>
        <authorList>
            <consortium name="The Broad Institute Genomics Platform"/>
            <consortium name="The Broad Institute Genome Sequencing Center for Infectious Disease"/>
            <person name="Wu L."/>
            <person name="Ma J."/>
        </authorList>
    </citation>
    <scope>NUCLEOTIDE SEQUENCE [LARGE SCALE GENOMIC DNA]</scope>
    <source>
        <strain evidence="7">KCTC 42964</strain>
    </source>
</reference>
<keyword evidence="6" id="KW-0456">Lyase</keyword>
<organism evidence="6 7">
    <name type="scientific">Marinibaculum pumilum</name>
    <dbReference type="NCBI Taxonomy" id="1766165"/>
    <lineage>
        <taxon>Bacteria</taxon>
        <taxon>Pseudomonadati</taxon>
        <taxon>Pseudomonadota</taxon>
        <taxon>Alphaproteobacteria</taxon>
        <taxon>Rhodospirillales</taxon>
        <taxon>Rhodospirillaceae</taxon>
        <taxon>Marinibaculum</taxon>
    </lineage>
</organism>
<dbReference type="GO" id="GO:0016829">
    <property type="term" value="F:lyase activity"/>
    <property type="evidence" value="ECO:0007669"/>
    <property type="project" value="UniProtKB-KW"/>
</dbReference>
<keyword evidence="4" id="KW-0460">Magnesium</keyword>
<dbReference type="PANTHER" id="PTHR32308:SF10">
    <property type="entry name" value="CITRATE LYASE SUBUNIT BETA"/>
    <property type="match status" value="1"/>
</dbReference>
<dbReference type="InterPro" id="IPR005000">
    <property type="entry name" value="Aldolase/citrate-lyase_domain"/>
</dbReference>
<dbReference type="Proteomes" id="UP001595528">
    <property type="component" value="Unassembled WGS sequence"/>
</dbReference>
<evidence type="ECO:0000256" key="3">
    <source>
        <dbReference type="ARBA" id="ARBA00022723"/>
    </source>
</evidence>
<evidence type="ECO:0000256" key="4">
    <source>
        <dbReference type="ARBA" id="ARBA00022842"/>
    </source>
</evidence>
<evidence type="ECO:0000259" key="5">
    <source>
        <dbReference type="Pfam" id="PF03328"/>
    </source>
</evidence>
<comment type="cofactor">
    <cofactor evidence="1">
        <name>Mg(2+)</name>
        <dbReference type="ChEBI" id="CHEBI:18420"/>
    </cofactor>
</comment>
<evidence type="ECO:0000256" key="1">
    <source>
        <dbReference type="ARBA" id="ARBA00001946"/>
    </source>
</evidence>
<proteinExistence type="inferred from homology"/>
<dbReference type="RefSeq" id="WP_379901647.1">
    <property type="nucleotide sequence ID" value="NZ_JBHRTR010000028.1"/>
</dbReference>
<dbReference type="InterPro" id="IPR040442">
    <property type="entry name" value="Pyrv_kinase-like_dom_sf"/>
</dbReference>
<dbReference type="EMBL" id="JBHRTR010000028">
    <property type="protein sequence ID" value="MFC3228489.1"/>
    <property type="molecule type" value="Genomic_DNA"/>
</dbReference>
<protein>
    <submittedName>
        <fullName evidence="6">HpcH/HpaI aldolase/citrate lyase family protein</fullName>
    </submittedName>
</protein>
<evidence type="ECO:0000313" key="6">
    <source>
        <dbReference type="EMBL" id="MFC3228489.1"/>
    </source>
</evidence>
<comment type="caution">
    <text evidence="6">The sequence shown here is derived from an EMBL/GenBank/DDBJ whole genome shotgun (WGS) entry which is preliminary data.</text>
</comment>
<dbReference type="Gene3D" id="3.20.20.60">
    <property type="entry name" value="Phosphoenolpyruvate-binding domains"/>
    <property type="match status" value="1"/>
</dbReference>
<dbReference type="Pfam" id="PF03328">
    <property type="entry name" value="HpcH_HpaI"/>
    <property type="match status" value="1"/>
</dbReference>
<accession>A0ABV7L254</accession>
<dbReference type="PANTHER" id="PTHR32308">
    <property type="entry name" value="LYASE BETA SUBUNIT, PUTATIVE (AFU_ORTHOLOGUE AFUA_4G13030)-RELATED"/>
    <property type="match status" value="1"/>
</dbReference>
<keyword evidence="3" id="KW-0479">Metal-binding</keyword>
<evidence type="ECO:0000256" key="2">
    <source>
        <dbReference type="ARBA" id="ARBA00005568"/>
    </source>
</evidence>
<evidence type="ECO:0000313" key="7">
    <source>
        <dbReference type="Proteomes" id="UP001595528"/>
    </source>
</evidence>
<dbReference type="InterPro" id="IPR011206">
    <property type="entry name" value="Citrate_lyase_beta/mcl1/mcl2"/>
</dbReference>
<dbReference type="PIRSF" id="PIRSF015582">
    <property type="entry name" value="Cit_lyase_B"/>
    <property type="match status" value="1"/>
</dbReference>
<keyword evidence="7" id="KW-1185">Reference proteome</keyword>
<sequence length="321" mass="32566">MRAPIIRSLLFAPANEPRKTGKLGASGADAVVLDLEDAVADDQKAAARGAARQALAALRAERRARGVGPLACVRVNAYDTGLTVEDLRSIACADLDLVVLPKVESPRDLARASQVLDAAEAEAGLQPGAIGIIALVETCAGIAVSADICAAGGRLVSIGFGSGDLGKDIGIPTIRGDLSAAIAYGRAKLVYDARAAGLPRPIDGPHLAVRDLEALEGDCRVARDLGHGGKVCIHPAQVPVANRIFAPDPDEVAFARQVVTEFAAAEARGAAAITVGGVFIDYPIVLKAKSIIALAEELDARTAAAGATGPAQVATAEGAGA</sequence>
<name>A0ABV7L254_9PROT</name>